<accession>A0A2P2P791</accession>
<dbReference type="EMBL" id="GGEC01070085">
    <property type="protein sequence ID" value="MBX50569.1"/>
    <property type="molecule type" value="Transcribed_RNA"/>
</dbReference>
<evidence type="ECO:0000256" key="1">
    <source>
        <dbReference type="SAM" id="MobiDB-lite"/>
    </source>
</evidence>
<organism evidence="2">
    <name type="scientific">Rhizophora mucronata</name>
    <name type="common">Asiatic mangrove</name>
    <dbReference type="NCBI Taxonomy" id="61149"/>
    <lineage>
        <taxon>Eukaryota</taxon>
        <taxon>Viridiplantae</taxon>
        <taxon>Streptophyta</taxon>
        <taxon>Embryophyta</taxon>
        <taxon>Tracheophyta</taxon>
        <taxon>Spermatophyta</taxon>
        <taxon>Magnoliopsida</taxon>
        <taxon>eudicotyledons</taxon>
        <taxon>Gunneridae</taxon>
        <taxon>Pentapetalae</taxon>
        <taxon>rosids</taxon>
        <taxon>fabids</taxon>
        <taxon>Malpighiales</taxon>
        <taxon>Rhizophoraceae</taxon>
        <taxon>Rhizophora</taxon>
    </lineage>
</organism>
<name>A0A2P2P791_RHIMU</name>
<evidence type="ECO:0000313" key="2">
    <source>
        <dbReference type="EMBL" id="MBX50569.1"/>
    </source>
</evidence>
<protein>
    <submittedName>
        <fullName evidence="2">Uncharacterized protein</fullName>
    </submittedName>
</protein>
<feature type="compositionally biased region" description="Low complexity" evidence="1">
    <location>
        <begin position="10"/>
        <end position="25"/>
    </location>
</feature>
<dbReference type="AlphaFoldDB" id="A0A2P2P791"/>
<proteinExistence type="predicted"/>
<feature type="region of interest" description="Disordered" evidence="1">
    <location>
        <begin position="1"/>
        <end position="44"/>
    </location>
</feature>
<sequence>MLRHRRRLLMQRSMLDSKLQMQSSMQRRKKQRQLEKWLRHEDST</sequence>
<reference evidence="2" key="1">
    <citation type="submission" date="2018-02" db="EMBL/GenBank/DDBJ databases">
        <title>Rhizophora mucronata_Transcriptome.</title>
        <authorList>
            <person name="Meera S.P."/>
            <person name="Sreeshan A."/>
            <person name="Augustine A."/>
        </authorList>
    </citation>
    <scope>NUCLEOTIDE SEQUENCE</scope>
    <source>
        <tissue evidence="2">Leaf</tissue>
    </source>
</reference>
<feature type="compositionally biased region" description="Basic and acidic residues" evidence="1">
    <location>
        <begin position="32"/>
        <end position="44"/>
    </location>
</feature>